<dbReference type="EMBL" id="PUIB01000017">
    <property type="protein sequence ID" value="PQO33989.1"/>
    <property type="molecule type" value="Genomic_DNA"/>
</dbReference>
<evidence type="ECO:0000313" key="2">
    <source>
        <dbReference type="EMBL" id="PQO33989.1"/>
    </source>
</evidence>
<reference evidence="2 3" key="1">
    <citation type="submission" date="2018-02" db="EMBL/GenBank/DDBJ databases">
        <title>Comparative genomes isolates from brazilian mangrove.</title>
        <authorList>
            <person name="Araujo J.E."/>
            <person name="Taketani R.G."/>
            <person name="Silva M.C.P."/>
            <person name="Loureco M.V."/>
            <person name="Andreote F.D."/>
        </authorList>
    </citation>
    <scope>NUCLEOTIDE SEQUENCE [LARGE SCALE GENOMIC DNA]</scope>
    <source>
        <strain evidence="2 3">NAP PRIS-MGV</strain>
    </source>
</reference>
<accession>A0A2S8FP85</accession>
<organism evidence="2 3">
    <name type="scientific">Blastopirellula marina</name>
    <dbReference type="NCBI Taxonomy" id="124"/>
    <lineage>
        <taxon>Bacteria</taxon>
        <taxon>Pseudomonadati</taxon>
        <taxon>Planctomycetota</taxon>
        <taxon>Planctomycetia</taxon>
        <taxon>Pirellulales</taxon>
        <taxon>Pirellulaceae</taxon>
        <taxon>Blastopirellula</taxon>
    </lineage>
</organism>
<gene>
    <name evidence="2" type="ORF">C5Y98_17400</name>
</gene>
<sequence>MPLRTDFQYSGSMTNNLQVHLEEFSLETPMNSHDPLINWDRQRIAAICVAILSVLLTGMATFDAEILFRQCFGLLLPLSIIFWPEVMDQAFSRSKLRSHGGEPAPGIMLQIVAWIALLLLGYWRFAVSWLAMNS</sequence>
<proteinExistence type="predicted"/>
<evidence type="ECO:0000313" key="3">
    <source>
        <dbReference type="Proteomes" id="UP000239388"/>
    </source>
</evidence>
<keyword evidence="1" id="KW-0812">Transmembrane</keyword>
<comment type="caution">
    <text evidence="2">The sequence shown here is derived from an EMBL/GenBank/DDBJ whole genome shotgun (WGS) entry which is preliminary data.</text>
</comment>
<keyword evidence="1" id="KW-1133">Transmembrane helix</keyword>
<protein>
    <submittedName>
        <fullName evidence="2">Uncharacterized protein</fullName>
    </submittedName>
</protein>
<dbReference type="Proteomes" id="UP000239388">
    <property type="component" value="Unassembled WGS sequence"/>
</dbReference>
<keyword evidence="1" id="KW-0472">Membrane</keyword>
<feature type="transmembrane region" description="Helical" evidence="1">
    <location>
        <begin position="107"/>
        <end position="125"/>
    </location>
</feature>
<feature type="transmembrane region" description="Helical" evidence="1">
    <location>
        <begin position="67"/>
        <end position="86"/>
    </location>
</feature>
<evidence type="ECO:0000256" key="1">
    <source>
        <dbReference type="SAM" id="Phobius"/>
    </source>
</evidence>
<feature type="transmembrane region" description="Helical" evidence="1">
    <location>
        <begin position="44"/>
        <end position="61"/>
    </location>
</feature>
<dbReference type="AlphaFoldDB" id="A0A2S8FP85"/>
<name>A0A2S8FP85_9BACT</name>